<organism evidence="2 3">
    <name type="scientific">Gordonibacter urolithinfaciens</name>
    <dbReference type="NCBI Taxonomy" id="1335613"/>
    <lineage>
        <taxon>Bacteria</taxon>
        <taxon>Bacillati</taxon>
        <taxon>Actinomycetota</taxon>
        <taxon>Coriobacteriia</taxon>
        <taxon>Eggerthellales</taxon>
        <taxon>Eggerthellaceae</taxon>
        <taxon>Gordonibacter</taxon>
    </lineage>
</organism>
<proteinExistence type="predicted"/>
<dbReference type="EMBL" id="WPOC01000007">
    <property type="protein sequence ID" value="MVN14930.1"/>
    <property type="molecule type" value="Genomic_DNA"/>
</dbReference>
<keyword evidence="1" id="KW-0472">Membrane</keyword>
<evidence type="ECO:0000313" key="2">
    <source>
        <dbReference type="EMBL" id="MVN14930.1"/>
    </source>
</evidence>
<evidence type="ECO:0000256" key="1">
    <source>
        <dbReference type="SAM" id="Phobius"/>
    </source>
</evidence>
<keyword evidence="3" id="KW-1185">Reference proteome</keyword>
<dbReference type="AlphaFoldDB" id="A0A6N8IHT5"/>
<gene>
    <name evidence="2" type="ORF">GO738_06100</name>
</gene>
<keyword evidence="1" id="KW-0812">Transmembrane</keyword>
<sequence length="54" mass="5897">MRILGIGVPELLILVVYPLIIALFAAIGYLVVKKAVKKAIIEAHDEIEARVKQG</sequence>
<comment type="caution">
    <text evidence="2">The sequence shown here is derived from an EMBL/GenBank/DDBJ whole genome shotgun (WGS) entry which is preliminary data.</text>
</comment>
<name>A0A6N8IHT5_9ACTN</name>
<feature type="transmembrane region" description="Helical" evidence="1">
    <location>
        <begin position="12"/>
        <end position="32"/>
    </location>
</feature>
<accession>A0A6N8IHT5</accession>
<dbReference type="Proteomes" id="UP000468327">
    <property type="component" value="Unassembled WGS sequence"/>
</dbReference>
<protein>
    <submittedName>
        <fullName evidence="2">Uncharacterized protein</fullName>
    </submittedName>
</protein>
<reference evidence="2 3" key="1">
    <citation type="submission" date="2019-11" db="EMBL/GenBank/DDBJ databases">
        <title>Whole genome shotgun sequencing (WGS) data from Adlercreutzia equolifaciens ResAG-91, Eggerthella lenta MRI-F36, MRI-F37, MRI-F40, ResAG-49, ResAG-88, ResAG-121, ResAG-145, and Gordonibacter sp. ResAG-5, ResAG-26, ResAG-43, ResAG-50, ResAG-59.</title>
        <authorList>
            <person name="Stoll D.A."/>
            <person name="Danylec N."/>
            <person name="Franz C.M.A.P."/>
            <person name="Huch M."/>
        </authorList>
    </citation>
    <scope>NUCLEOTIDE SEQUENCE [LARGE SCALE GENOMIC DNA]</scope>
    <source>
        <strain evidence="2 3">ResAG-59</strain>
    </source>
</reference>
<evidence type="ECO:0000313" key="3">
    <source>
        <dbReference type="Proteomes" id="UP000468327"/>
    </source>
</evidence>
<keyword evidence="1" id="KW-1133">Transmembrane helix</keyword>
<dbReference type="RefSeq" id="WP_157007469.1">
    <property type="nucleotide sequence ID" value="NZ_DBEZYS010000020.1"/>
</dbReference>